<evidence type="ECO:0000256" key="3">
    <source>
        <dbReference type="ARBA" id="ARBA00023163"/>
    </source>
</evidence>
<dbReference type="Gene3D" id="1.10.10.10">
    <property type="entry name" value="Winged helix-like DNA-binding domain superfamily/Winged helix DNA-binding domain"/>
    <property type="match status" value="1"/>
</dbReference>
<dbReference type="PATRIC" id="fig|1165867.3.peg.5755"/>
<dbReference type="Pfam" id="PF00392">
    <property type="entry name" value="GntR"/>
    <property type="match status" value="1"/>
</dbReference>
<evidence type="ECO:0000256" key="2">
    <source>
        <dbReference type="ARBA" id="ARBA00023125"/>
    </source>
</evidence>
<dbReference type="InterPro" id="IPR036390">
    <property type="entry name" value="WH_DNA-bd_sf"/>
</dbReference>
<dbReference type="InterPro" id="IPR000524">
    <property type="entry name" value="Tscrpt_reg_HTH_GntR"/>
</dbReference>
<accession>I0WFM2</accession>
<dbReference type="InterPro" id="IPR036388">
    <property type="entry name" value="WH-like_DNA-bd_sf"/>
</dbReference>
<dbReference type="InterPro" id="IPR011711">
    <property type="entry name" value="GntR_C"/>
</dbReference>
<name>I0WFM2_RHOOP</name>
<keyword evidence="3" id="KW-0804">Transcription</keyword>
<evidence type="ECO:0000313" key="5">
    <source>
        <dbReference type="EMBL" id="EID75188.1"/>
    </source>
</evidence>
<dbReference type="PROSITE" id="PS50949">
    <property type="entry name" value="HTH_GNTR"/>
    <property type="match status" value="1"/>
</dbReference>
<dbReference type="SUPFAM" id="SSF46785">
    <property type="entry name" value="Winged helix' DNA-binding domain"/>
    <property type="match status" value="1"/>
</dbReference>
<dbReference type="PRINTS" id="PR00035">
    <property type="entry name" value="HTHGNTR"/>
</dbReference>
<evidence type="ECO:0000259" key="4">
    <source>
        <dbReference type="PROSITE" id="PS50949"/>
    </source>
</evidence>
<reference evidence="5 6" key="1">
    <citation type="journal article" date="2012" name="J. Bacteriol.">
        <title>Draft genome sequence of the nitrophenol-degrading actinomycete Rhodococcus imtechensis RKJ300.</title>
        <authorList>
            <person name="Vikram S."/>
            <person name="Kumar S."/>
            <person name="Subramanian S."/>
            <person name="Raghava G.P."/>
        </authorList>
    </citation>
    <scope>NUCLEOTIDE SEQUENCE [LARGE SCALE GENOMIC DNA]</scope>
    <source>
        <strain evidence="5 6">RKJ300</strain>
    </source>
</reference>
<keyword evidence="2" id="KW-0238">DNA-binding</keyword>
<comment type="caution">
    <text evidence="5">The sequence shown here is derived from an EMBL/GenBank/DDBJ whole genome shotgun (WGS) entry which is preliminary data.</text>
</comment>
<dbReference type="SMART" id="SM00345">
    <property type="entry name" value="HTH_GNTR"/>
    <property type="match status" value="1"/>
</dbReference>
<dbReference type="GO" id="GO:0003677">
    <property type="term" value="F:DNA binding"/>
    <property type="evidence" value="ECO:0007669"/>
    <property type="project" value="UniProtKB-KW"/>
</dbReference>
<dbReference type="EMBL" id="AJJH01000158">
    <property type="protein sequence ID" value="EID75188.1"/>
    <property type="molecule type" value="Genomic_DNA"/>
</dbReference>
<dbReference type="PANTHER" id="PTHR43537:SF24">
    <property type="entry name" value="GLUCONATE OPERON TRANSCRIPTIONAL REPRESSOR"/>
    <property type="match status" value="1"/>
</dbReference>
<feature type="domain" description="HTH gntR-type" evidence="4">
    <location>
        <begin position="5"/>
        <end position="72"/>
    </location>
</feature>
<dbReference type="AlphaFoldDB" id="I0WFM2"/>
<dbReference type="Gene3D" id="1.20.120.530">
    <property type="entry name" value="GntR ligand-binding domain-like"/>
    <property type="match status" value="1"/>
</dbReference>
<evidence type="ECO:0000313" key="6">
    <source>
        <dbReference type="Proteomes" id="UP000006447"/>
    </source>
</evidence>
<organism evidence="5 6">
    <name type="scientific">Rhodococcus opacus RKJ300 = JCM 13270</name>
    <dbReference type="NCBI Taxonomy" id="1165867"/>
    <lineage>
        <taxon>Bacteria</taxon>
        <taxon>Bacillati</taxon>
        <taxon>Actinomycetota</taxon>
        <taxon>Actinomycetes</taxon>
        <taxon>Mycobacteriales</taxon>
        <taxon>Nocardiaceae</taxon>
        <taxon>Rhodococcus</taxon>
    </lineage>
</organism>
<dbReference type="SMART" id="SM00895">
    <property type="entry name" value="FCD"/>
    <property type="match status" value="1"/>
</dbReference>
<proteinExistence type="predicted"/>
<keyword evidence="1" id="KW-0805">Transcription regulation</keyword>
<gene>
    <name evidence="5" type="ORF">W59_28128</name>
</gene>
<evidence type="ECO:0000256" key="1">
    <source>
        <dbReference type="ARBA" id="ARBA00023015"/>
    </source>
</evidence>
<dbReference type="Proteomes" id="UP000006447">
    <property type="component" value="Unassembled WGS sequence"/>
</dbReference>
<dbReference type="RefSeq" id="WP_007300023.1">
    <property type="nucleotide sequence ID" value="NZ_AJJH01000158.1"/>
</dbReference>
<dbReference type="SUPFAM" id="SSF48008">
    <property type="entry name" value="GntR ligand-binding domain-like"/>
    <property type="match status" value="1"/>
</dbReference>
<dbReference type="GO" id="GO:0003700">
    <property type="term" value="F:DNA-binding transcription factor activity"/>
    <property type="evidence" value="ECO:0007669"/>
    <property type="project" value="InterPro"/>
</dbReference>
<dbReference type="InterPro" id="IPR008920">
    <property type="entry name" value="TF_FadR/GntR_C"/>
</dbReference>
<dbReference type="PANTHER" id="PTHR43537">
    <property type="entry name" value="TRANSCRIPTIONAL REGULATOR, GNTR FAMILY"/>
    <property type="match status" value="1"/>
</dbReference>
<dbReference type="Pfam" id="PF07729">
    <property type="entry name" value="FCD"/>
    <property type="match status" value="1"/>
</dbReference>
<sequence length="214" mass="23428">MSKIPTSSDLVYATVKELILSAELPGGELISEGDIATRVGTSRTPVREAFLRLEAEGWMKLYPKRGALIVPIADGEAEHIVAARLLVETGSLCAFRSDTGRREAAAAEMRASVNRQRDLAASAGSAAFTAEDADFHSVVVRYGANPLLAAFYVGLRDRQRRMAACSVGRDPMQIDRIIADHAQLASFVEHGNVEEFDTLLRSHMREVHHLTARR</sequence>
<protein>
    <submittedName>
        <fullName evidence="5">GntR family transcriptional regulator</fullName>
    </submittedName>
</protein>